<feature type="compositionally biased region" description="Polar residues" evidence="2">
    <location>
        <begin position="73"/>
        <end position="82"/>
    </location>
</feature>
<dbReference type="PROSITE" id="PS50969">
    <property type="entry name" value="FCP1"/>
    <property type="match status" value="1"/>
</dbReference>
<gene>
    <name evidence="4" type="ORF">FIBSPDRAFT_1041163</name>
</gene>
<comment type="function">
    <text evidence="1">Essential component of the TIM23 complex, a complex that mediates the translocation of transit peptide-containing proteins across the mitochondrial inner membrane.</text>
</comment>
<dbReference type="InterPro" id="IPR050365">
    <property type="entry name" value="TIM50"/>
</dbReference>
<feature type="domain" description="FCP1 homology" evidence="3">
    <location>
        <begin position="200"/>
        <end position="405"/>
    </location>
</feature>
<evidence type="ECO:0000313" key="4">
    <source>
        <dbReference type="EMBL" id="KZP25796.1"/>
    </source>
</evidence>
<keyword evidence="1" id="KW-0809">Transit peptide</keyword>
<evidence type="ECO:0000256" key="1">
    <source>
        <dbReference type="RuleBase" id="RU365079"/>
    </source>
</evidence>
<comment type="similarity">
    <text evidence="1">Belongs to the TIM50 family.</text>
</comment>
<keyword evidence="1" id="KW-0496">Mitochondrion</keyword>
<feature type="compositionally biased region" description="Polar residues" evidence="2">
    <location>
        <begin position="46"/>
        <end position="58"/>
    </location>
</feature>
<dbReference type="InterPro" id="IPR036412">
    <property type="entry name" value="HAD-like_sf"/>
</dbReference>
<dbReference type="Proteomes" id="UP000076532">
    <property type="component" value="Unassembled WGS sequence"/>
</dbReference>
<evidence type="ECO:0000256" key="2">
    <source>
        <dbReference type="SAM" id="MobiDB-lite"/>
    </source>
</evidence>
<comment type="subunit">
    <text evidence="1">Component of the TIM23 complex.</text>
</comment>
<evidence type="ECO:0000259" key="3">
    <source>
        <dbReference type="PROSITE" id="PS50969"/>
    </source>
</evidence>
<dbReference type="AlphaFoldDB" id="A0A166P7D5"/>
<feature type="region of interest" description="Disordered" evidence="2">
    <location>
        <begin position="399"/>
        <end position="449"/>
    </location>
</feature>
<accession>A0A166P7D5</accession>
<feature type="compositionally biased region" description="Basic and acidic residues" evidence="2">
    <location>
        <begin position="34"/>
        <end position="43"/>
    </location>
</feature>
<dbReference type="GO" id="GO:0005744">
    <property type="term" value="C:TIM23 mitochondrial import inner membrane translocase complex"/>
    <property type="evidence" value="ECO:0007669"/>
    <property type="project" value="UniProtKB-UniRule"/>
</dbReference>
<feature type="region of interest" description="Disordered" evidence="2">
    <location>
        <begin position="25"/>
        <end position="149"/>
    </location>
</feature>
<reference evidence="4 5" key="1">
    <citation type="journal article" date="2016" name="Mol. Biol. Evol.">
        <title>Comparative Genomics of Early-Diverging Mushroom-Forming Fungi Provides Insights into the Origins of Lignocellulose Decay Capabilities.</title>
        <authorList>
            <person name="Nagy L.G."/>
            <person name="Riley R."/>
            <person name="Tritt A."/>
            <person name="Adam C."/>
            <person name="Daum C."/>
            <person name="Floudas D."/>
            <person name="Sun H."/>
            <person name="Yadav J.S."/>
            <person name="Pangilinan J."/>
            <person name="Larsson K.H."/>
            <person name="Matsuura K."/>
            <person name="Barry K."/>
            <person name="Labutti K."/>
            <person name="Kuo R."/>
            <person name="Ohm R.A."/>
            <person name="Bhattacharya S.S."/>
            <person name="Shirouzu T."/>
            <person name="Yoshinaga Y."/>
            <person name="Martin F.M."/>
            <person name="Grigoriev I.V."/>
            <person name="Hibbett D.S."/>
        </authorList>
    </citation>
    <scope>NUCLEOTIDE SEQUENCE [LARGE SCALE GENOMIC DNA]</scope>
    <source>
        <strain evidence="4 5">CBS 109695</strain>
    </source>
</reference>
<feature type="compositionally biased region" description="Basic residues" evidence="2">
    <location>
        <begin position="410"/>
        <end position="420"/>
    </location>
</feature>
<evidence type="ECO:0000313" key="5">
    <source>
        <dbReference type="Proteomes" id="UP000076532"/>
    </source>
</evidence>
<proteinExistence type="inferred from homology"/>
<protein>
    <recommendedName>
        <fullName evidence="1">Mitochondrial import inner membrane translocase subunit TIM50</fullName>
    </recommendedName>
</protein>
<organism evidence="4 5">
    <name type="scientific">Athelia psychrophila</name>
    <dbReference type="NCBI Taxonomy" id="1759441"/>
    <lineage>
        <taxon>Eukaryota</taxon>
        <taxon>Fungi</taxon>
        <taxon>Dikarya</taxon>
        <taxon>Basidiomycota</taxon>
        <taxon>Agaricomycotina</taxon>
        <taxon>Agaricomycetes</taxon>
        <taxon>Agaricomycetidae</taxon>
        <taxon>Atheliales</taxon>
        <taxon>Atheliaceae</taxon>
        <taxon>Athelia</taxon>
    </lineage>
</organism>
<sequence length="562" mass="61697">MSRHPNRYRGAYDYNHTYGDYDFVDRGAWSSPEHAYDEYDPRAGRTTRTSPTNSQVQSAYADYYTEPRDCYSAPSSSQTDANYNRAEGQQWRQDPGSAYQEPRNYGQNADHTNDSRTRPRSKRRGFSSTAPTAPAPRLIGHGPPSRAYSTALHTAEPFTIRPVFGKPRSPTPPPPPPRFPEPEYLAISLQPSTSFSPPPPSSARKLLVLDLNGTLLIRPGRVSLPRAQYGTTVIDPSLRFRPVHPRPYMSTFRAYLFDERTRTWLDTMVWSSAQPHSVDDMVSRCFDSNPEVADDGDGDEGRQLSAGQRGRDNLVAVWARDTLGLSEADYHRKSLTLKDLAKPWAQIPTGTGEPHSARTTLLLDDSPLKAQLQPYNHIYIPEYGSTLRGADLEALAGEQRLLDPTPEGGKKKRKRKSKKKAAAEEARMRMQGQDEVESGTSVSSADATPLSVRSEEVVAGAAAAVQTQPAGTYDETLLAVIGVLDNVRGQSNVAGWVRAGGLWGPNSSPPALNGPPSGNDADAAEAQAAVWFDNHINFEYWAQRGRAVAEGMGIPVLHGIVG</sequence>
<feature type="region of interest" description="Disordered" evidence="2">
    <location>
        <begin position="288"/>
        <end position="308"/>
    </location>
</feature>
<dbReference type="Gene3D" id="3.40.50.1000">
    <property type="entry name" value="HAD superfamily/HAD-like"/>
    <property type="match status" value="1"/>
</dbReference>
<dbReference type="InterPro" id="IPR004274">
    <property type="entry name" value="FCP1_dom"/>
</dbReference>
<dbReference type="OrthoDB" id="1711508at2759"/>
<keyword evidence="5" id="KW-1185">Reference proteome</keyword>
<comment type="subcellular location">
    <subcellularLocation>
        <location evidence="1">Mitochondrion inner membrane</location>
        <topology evidence="1">Single-pass membrane protein</topology>
    </subcellularLocation>
</comment>
<dbReference type="SMART" id="SM00577">
    <property type="entry name" value="CPDc"/>
    <property type="match status" value="1"/>
</dbReference>
<dbReference type="SUPFAM" id="SSF56784">
    <property type="entry name" value="HAD-like"/>
    <property type="match status" value="1"/>
</dbReference>
<keyword evidence="1" id="KW-0813">Transport</keyword>
<dbReference type="EMBL" id="KV417518">
    <property type="protein sequence ID" value="KZP25796.1"/>
    <property type="molecule type" value="Genomic_DNA"/>
</dbReference>
<dbReference type="GO" id="GO:0015031">
    <property type="term" value="P:protein transport"/>
    <property type="evidence" value="ECO:0007669"/>
    <property type="project" value="UniProtKB-KW"/>
</dbReference>
<name>A0A166P7D5_9AGAM</name>
<keyword evidence="1" id="KW-0811">Translocation</keyword>
<dbReference type="InterPro" id="IPR023214">
    <property type="entry name" value="HAD_sf"/>
</dbReference>
<keyword evidence="1" id="KW-0653">Protein transport</keyword>
<dbReference type="STRING" id="436010.A0A166P7D5"/>
<dbReference type="PANTHER" id="PTHR12210">
    <property type="entry name" value="DULLARD PROTEIN PHOSPHATASE"/>
    <property type="match status" value="1"/>
</dbReference>